<evidence type="ECO:0000313" key="2">
    <source>
        <dbReference type="Proteomes" id="UP000187134"/>
    </source>
</evidence>
<dbReference type="Proteomes" id="UP000187134">
    <property type="component" value="Unassembled WGS sequence"/>
</dbReference>
<comment type="caution">
    <text evidence="1">The sequence shown here is derived from an EMBL/GenBank/DDBJ whole genome shotgun (WGS) entry which is preliminary data.</text>
</comment>
<dbReference type="AlphaFoldDB" id="A0A1R1C399"/>
<dbReference type="EMBL" id="MRTJ01000001">
    <property type="protein sequence ID" value="OMF16600.1"/>
    <property type="molecule type" value="Genomic_DNA"/>
</dbReference>
<organism evidence="1 2">
    <name type="scientific">Paenibacillus amylolyticus</name>
    <dbReference type="NCBI Taxonomy" id="1451"/>
    <lineage>
        <taxon>Bacteria</taxon>
        <taxon>Bacillati</taxon>
        <taxon>Bacillota</taxon>
        <taxon>Bacilli</taxon>
        <taxon>Bacillales</taxon>
        <taxon>Paenibacillaceae</taxon>
        <taxon>Paenibacillus</taxon>
    </lineage>
</organism>
<name>A0A1R1C399_PAEAM</name>
<dbReference type="OrthoDB" id="5770817at2"/>
<dbReference type="RefSeq" id="WP_076330124.1">
    <property type="nucleotide sequence ID" value="NZ_MRTJ01000001.1"/>
</dbReference>
<accession>A0A1R1C399</accession>
<gene>
    <name evidence="1" type="ORF">BK131_00970</name>
</gene>
<proteinExistence type="predicted"/>
<evidence type="ECO:0000313" key="1">
    <source>
        <dbReference type="EMBL" id="OMF16600.1"/>
    </source>
</evidence>
<sequence>MKWQEVQQIYPNQFVKFEVLHSEETENQEVIDEVAVIGPISDEKATQELLDSRDNTLVYHTSKDQVIVKVRKNVGLRRKL</sequence>
<reference evidence="1 2" key="1">
    <citation type="submission" date="2016-11" db="EMBL/GenBank/DDBJ databases">
        <title>Paenibacillus species isolates.</title>
        <authorList>
            <person name="Beno S.M."/>
        </authorList>
    </citation>
    <scope>NUCLEOTIDE SEQUENCE [LARGE SCALE GENOMIC DNA]</scope>
    <source>
        <strain evidence="1 2">FSL H8-0246</strain>
    </source>
</reference>
<protein>
    <submittedName>
        <fullName evidence="1">Uncharacterized protein</fullName>
    </submittedName>
</protein>